<gene>
    <name evidence="2" type="ORF">LTR82_017710</name>
</gene>
<feature type="compositionally biased region" description="Basic and acidic residues" evidence="1">
    <location>
        <begin position="10"/>
        <end position="23"/>
    </location>
</feature>
<dbReference type="AlphaFoldDB" id="A0AAN6IZ87"/>
<comment type="caution">
    <text evidence="2">The sequence shown here is derived from an EMBL/GenBank/DDBJ whole genome shotgun (WGS) entry which is preliminary data.</text>
</comment>
<sequence>MTSSTQRTGGFREEIKKSEDESKKLREEIDELGYWHHNRMMVPNAFNHTDASRKVIEEKMAAADRRQRRLCKEIKDRKAEVVAMVEAEISAARGRIRGNQDEIREIERRITIEQTGMEERENAIRGLPLPAIADLEAFSNIVPSALRK</sequence>
<evidence type="ECO:0000313" key="2">
    <source>
        <dbReference type="EMBL" id="KAK0302930.1"/>
    </source>
</evidence>
<evidence type="ECO:0000256" key="1">
    <source>
        <dbReference type="SAM" id="MobiDB-lite"/>
    </source>
</evidence>
<accession>A0AAN6IZ87</accession>
<dbReference type="Proteomes" id="UP001168146">
    <property type="component" value="Unassembled WGS sequence"/>
</dbReference>
<proteinExistence type="predicted"/>
<reference evidence="2" key="1">
    <citation type="submission" date="2021-12" db="EMBL/GenBank/DDBJ databases">
        <title>Black yeast isolated from Biological Soil Crust.</title>
        <authorList>
            <person name="Kurbessoian T."/>
        </authorList>
    </citation>
    <scope>NUCLEOTIDE SEQUENCE</scope>
    <source>
        <strain evidence="2">CCFEE 5208</strain>
    </source>
</reference>
<protein>
    <submittedName>
        <fullName evidence="2">Uncharacterized protein</fullName>
    </submittedName>
</protein>
<evidence type="ECO:0000313" key="3">
    <source>
        <dbReference type="Proteomes" id="UP001168146"/>
    </source>
</evidence>
<name>A0AAN6IZ87_9PEZI</name>
<dbReference type="EMBL" id="JASUXU010000164">
    <property type="protein sequence ID" value="KAK0302930.1"/>
    <property type="molecule type" value="Genomic_DNA"/>
</dbReference>
<feature type="region of interest" description="Disordered" evidence="1">
    <location>
        <begin position="1"/>
        <end position="23"/>
    </location>
</feature>
<organism evidence="2 3">
    <name type="scientific">Friedmanniomyces endolithicus</name>
    <dbReference type="NCBI Taxonomy" id="329885"/>
    <lineage>
        <taxon>Eukaryota</taxon>
        <taxon>Fungi</taxon>
        <taxon>Dikarya</taxon>
        <taxon>Ascomycota</taxon>
        <taxon>Pezizomycotina</taxon>
        <taxon>Dothideomycetes</taxon>
        <taxon>Dothideomycetidae</taxon>
        <taxon>Mycosphaerellales</taxon>
        <taxon>Teratosphaeriaceae</taxon>
        <taxon>Friedmanniomyces</taxon>
    </lineage>
</organism>